<sequence>MYDNRKVNLDSNAFSLAPTEFLKQSDRNDAPRSFQLPGTVLSNAPEPQNSQSKFVISEKVASKIIKLESGCRNKRMDVQIESISGFIKLLNDFPFPVVSNSIFLKLADLFCFG</sequence>
<dbReference type="OrthoDB" id="275783at2759"/>
<dbReference type="EMBL" id="LSSL01000514">
    <property type="protein sequence ID" value="OLY84389.1"/>
    <property type="molecule type" value="Genomic_DNA"/>
</dbReference>
<dbReference type="STRING" id="133383.A0A1R0H5G5"/>
<comment type="caution">
    <text evidence="3">The sequence shown here is derived from an EMBL/GenBank/DDBJ whole genome shotgun (WGS) entry which is preliminary data.</text>
</comment>
<proteinExistence type="predicted"/>
<dbReference type="Pfam" id="PF24436">
    <property type="entry name" value="INTS7_N"/>
    <property type="match status" value="1"/>
</dbReference>
<evidence type="ECO:0000313" key="4">
    <source>
        <dbReference type="Proteomes" id="UP000187455"/>
    </source>
</evidence>
<accession>A0A1R0H5G5</accession>
<dbReference type="InterPro" id="IPR056516">
    <property type="entry name" value="INTS7_N"/>
</dbReference>
<reference evidence="3 4" key="1">
    <citation type="journal article" date="2016" name="Mol. Biol. Evol.">
        <title>Genome-Wide Survey of Gut Fungi (Harpellales) Reveals the First Horizontally Transferred Ubiquitin Gene from a Mosquito Host.</title>
        <authorList>
            <person name="Wang Y."/>
            <person name="White M.M."/>
            <person name="Kvist S."/>
            <person name="Moncalvo J.M."/>
        </authorList>
    </citation>
    <scope>NUCLEOTIDE SEQUENCE [LARGE SCALE GENOMIC DNA]</scope>
    <source>
        <strain evidence="3 4">ALG-7-W6</strain>
    </source>
</reference>
<feature type="domain" description="Integrator complex subunit 7 N-terminal" evidence="2">
    <location>
        <begin position="64"/>
        <end position="113"/>
    </location>
</feature>
<gene>
    <name evidence="3" type="ORF">AYI68_g1446</name>
</gene>
<organism evidence="3 4">
    <name type="scientific">Smittium mucronatum</name>
    <dbReference type="NCBI Taxonomy" id="133383"/>
    <lineage>
        <taxon>Eukaryota</taxon>
        <taxon>Fungi</taxon>
        <taxon>Fungi incertae sedis</taxon>
        <taxon>Zoopagomycota</taxon>
        <taxon>Kickxellomycotina</taxon>
        <taxon>Harpellomycetes</taxon>
        <taxon>Harpellales</taxon>
        <taxon>Legeriomycetaceae</taxon>
        <taxon>Smittium</taxon>
    </lineage>
</organism>
<keyword evidence="4" id="KW-1185">Reference proteome</keyword>
<protein>
    <submittedName>
        <fullName evidence="3">Integrator complex subunit 7</fullName>
    </submittedName>
</protein>
<evidence type="ECO:0000259" key="2">
    <source>
        <dbReference type="Pfam" id="PF24436"/>
    </source>
</evidence>
<name>A0A1R0H5G5_9FUNG</name>
<evidence type="ECO:0000313" key="3">
    <source>
        <dbReference type="EMBL" id="OLY84389.1"/>
    </source>
</evidence>
<feature type="region of interest" description="Disordered" evidence="1">
    <location>
        <begin position="26"/>
        <end position="48"/>
    </location>
</feature>
<dbReference type="AlphaFoldDB" id="A0A1R0H5G5"/>
<evidence type="ECO:0000256" key="1">
    <source>
        <dbReference type="SAM" id="MobiDB-lite"/>
    </source>
</evidence>
<dbReference type="Proteomes" id="UP000187455">
    <property type="component" value="Unassembled WGS sequence"/>
</dbReference>